<dbReference type="Proteomes" id="UP000253772">
    <property type="component" value="Chromosome c1"/>
</dbReference>
<dbReference type="AlphaFoldDB" id="A0A482IN39"/>
<accession>A0A482IN39</accession>
<dbReference type="EMBL" id="CP037900">
    <property type="protein sequence ID" value="QBP10445.1"/>
    <property type="molecule type" value="Genomic_DNA"/>
</dbReference>
<organism evidence="1 2">
    <name type="scientific">Cupriavidus metallidurans</name>
    <dbReference type="NCBI Taxonomy" id="119219"/>
    <lineage>
        <taxon>Bacteria</taxon>
        <taxon>Pseudomonadati</taxon>
        <taxon>Pseudomonadota</taxon>
        <taxon>Betaproteobacteria</taxon>
        <taxon>Burkholderiales</taxon>
        <taxon>Burkholderiaceae</taxon>
        <taxon>Cupriavidus</taxon>
    </lineage>
</organism>
<protein>
    <submittedName>
        <fullName evidence="1">Uncharacterized protein</fullName>
    </submittedName>
</protein>
<name>A0A482IN39_9BURK</name>
<proteinExistence type="predicted"/>
<dbReference type="RefSeq" id="WP_111733551.1">
    <property type="nucleotide sequence ID" value="NZ_CP037900.1"/>
</dbReference>
<evidence type="ECO:0000313" key="1">
    <source>
        <dbReference type="EMBL" id="QBP10445.1"/>
    </source>
</evidence>
<evidence type="ECO:0000313" key="2">
    <source>
        <dbReference type="Proteomes" id="UP000253772"/>
    </source>
</evidence>
<sequence length="81" mass="9356">MNVLTYLQRKYGIDRPTVLLAREAAILAIPYPLRPGWLDDHGQQEITRDQIGLMIRYLASKDGFYVERALRALREAKGGRR</sequence>
<reference evidence="1 2" key="1">
    <citation type="submission" date="2019-03" db="EMBL/GenBank/DDBJ databases">
        <title>Comparative insights into the high quality Complete genome sequence of highly metal resistant Cupriavidus metallidurans strain BS1 isolated from a gold-copper mine.</title>
        <authorList>
            <person name="Mazhar H.S."/>
            <person name="Rensing C."/>
        </authorList>
    </citation>
    <scope>NUCLEOTIDE SEQUENCE [LARGE SCALE GENOMIC DNA]</scope>
    <source>
        <strain evidence="1 2">BS1</strain>
    </source>
</reference>
<gene>
    <name evidence="1" type="ORF">DDF84_012125</name>
</gene>